<dbReference type="PANTHER" id="PTHR43005">
    <property type="entry name" value="BLR7065 PROTEIN"/>
    <property type="match status" value="1"/>
</dbReference>
<dbReference type="OrthoDB" id="7375219at2"/>
<evidence type="ECO:0000256" key="3">
    <source>
        <dbReference type="ARBA" id="ARBA00022475"/>
    </source>
</evidence>
<dbReference type="PROSITE" id="PS50928">
    <property type="entry name" value="ABC_TM1"/>
    <property type="match status" value="1"/>
</dbReference>
<dbReference type="Gene3D" id="1.10.3720.10">
    <property type="entry name" value="MetI-like"/>
    <property type="match status" value="1"/>
</dbReference>
<comment type="similarity">
    <text evidence="7">Belongs to the binding-protein-dependent transport system permease family.</text>
</comment>
<gene>
    <name evidence="9" type="ORF">C5L14_28940</name>
</gene>
<comment type="caution">
    <text evidence="9">The sequence shown here is derived from an EMBL/GenBank/DDBJ whole genome shotgun (WGS) entry which is preliminary data.</text>
</comment>
<feature type="domain" description="ABC transmembrane type-1" evidence="8">
    <location>
        <begin position="71"/>
        <end position="285"/>
    </location>
</feature>
<dbReference type="InterPro" id="IPR035906">
    <property type="entry name" value="MetI-like_sf"/>
</dbReference>
<keyword evidence="10" id="KW-1185">Reference proteome</keyword>
<keyword evidence="6 7" id="KW-0472">Membrane</keyword>
<comment type="subcellular location">
    <subcellularLocation>
        <location evidence="1 7">Cell membrane</location>
        <topology evidence="1 7">Multi-pass membrane protein</topology>
    </subcellularLocation>
</comment>
<dbReference type="EMBL" id="PUEJ01000016">
    <property type="protein sequence ID" value="PRH84102.1"/>
    <property type="molecule type" value="Genomic_DNA"/>
</dbReference>
<evidence type="ECO:0000256" key="2">
    <source>
        <dbReference type="ARBA" id="ARBA00022448"/>
    </source>
</evidence>
<evidence type="ECO:0000313" key="9">
    <source>
        <dbReference type="EMBL" id="PRH84102.1"/>
    </source>
</evidence>
<dbReference type="GO" id="GO:0005886">
    <property type="term" value="C:plasma membrane"/>
    <property type="evidence" value="ECO:0007669"/>
    <property type="project" value="UniProtKB-SubCell"/>
</dbReference>
<sequence>MMSGRVGMPSPWLLLGPMLVIVFAAVGYPILMTLWLAFTDTRLMAGPGAAHFVGLENFAYAFSDSEFLAAAGRTIYFTLVSISASALLGVGVALLLNEKFYGRTFCRALLVLPWAVPTIVNALMWRLIYQPDFGVLNAVLTQSGLMESYRSWLGSEGSAMNAVILADVWKNYPLVALIVLAALQSAPLELYGAATLDGANAWQRFKAVTWPVIAPPLLVALVLRSIEALKVFDIFYVMTRGGPASSTKTMSFFVYEESFRFMRVGSGASYALIVVLICMVFVGFYVRLMRRQEA</sequence>
<evidence type="ECO:0000256" key="5">
    <source>
        <dbReference type="ARBA" id="ARBA00022989"/>
    </source>
</evidence>
<keyword evidence="3" id="KW-1003">Cell membrane</keyword>
<feature type="transmembrane region" description="Helical" evidence="7">
    <location>
        <begin position="75"/>
        <end position="96"/>
    </location>
</feature>
<evidence type="ECO:0000256" key="7">
    <source>
        <dbReference type="RuleBase" id="RU363032"/>
    </source>
</evidence>
<keyword evidence="5 7" id="KW-1133">Transmembrane helix</keyword>
<name>A0A2S9Q429_9HYPH</name>
<dbReference type="SUPFAM" id="SSF161098">
    <property type="entry name" value="MetI-like"/>
    <property type="match status" value="1"/>
</dbReference>
<evidence type="ECO:0000256" key="1">
    <source>
        <dbReference type="ARBA" id="ARBA00004651"/>
    </source>
</evidence>
<proteinExistence type="inferred from homology"/>
<dbReference type="Pfam" id="PF00528">
    <property type="entry name" value="BPD_transp_1"/>
    <property type="match status" value="1"/>
</dbReference>
<accession>A0A2S9Q429</accession>
<dbReference type="CDD" id="cd06261">
    <property type="entry name" value="TM_PBP2"/>
    <property type="match status" value="1"/>
</dbReference>
<dbReference type="PANTHER" id="PTHR43005:SF2">
    <property type="entry name" value="INTEGRAL MEMBRANE SUGAR TRANSPORT PROTEIN"/>
    <property type="match status" value="1"/>
</dbReference>
<dbReference type="GO" id="GO:0055085">
    <property type="term" value="P:transmembrane transport"/>
    <property type="evidence" value="ECO:0007669"/>
    <property type="project" value="InterPro"/>
</dbReference>
<feature type="transmembrane region" description="Helical" evidence="7">
    <location>
        <begin position="268"/>
        <end position="288"/>
    </location>
</feature>
<evidence type="ECO:0000256" key="4">
    <source>
        <dbReference type="ARBA" id="ARBA00022692"/>
    </source>
</evidence>
<dbReference type="AlphaFoldDB" id="A0A2S9Q429"/>
<evidence type="ECO:0000256" key="6">
    <source>
        <dbReference type="ARBA" id="ARBA00023136"/>
    </source>
</evidence>
<organism evidence="9 10">
    <name type="scientific">Labrys okinawensis</name>
    <dbReference type="NCBI Taxonomy" id="346911"/>
    <lineage>
        <taxon>Bacteria</taxon>
        <taxon>Pseudomonadati</taxon>
        <taxon>Pseudomonadota</taxon>
        <taxon>Alphaproteobacteria</taxon>
        <taxon>Hyphomicrobiales</taxon>
        <taxon>Xanthobacteraceae</taxon>
        <taxon>Labrys</taxon>
    </lineage>
</organism>
<feature type="transmembrane region" description="Helical" evidence="7">
    <location>
        <begin position="174"/>
        <end position="196"/>
    </location>
</feature>
<dbReference type="InterPro" id="IPR000515">
    <property type="entry name" value="MetI-like"/>
</dbReference>
<dbReference type="Proteomes" id="UP000237682">
    <property type="component" value="Unassembled WGS sequence"/>
</dbReference>
<protein>
    <submittedName>
        <fullName evidence="9">ABC transporter permease</fullName>
    </submittedName>
</protein>
<feature type="transmembrane region" description="Helical" evidence="7">
    <location>
        <begin position="208"/>
        <end position="226"/>
    </location>
</feature>
<keyword evidence="4 7" id="KW-0812">Transmembrane</keyword>
<feature type="transmembrane region" description="Helical" evidence="7">
    <location>
        <begin position="12"/>
        <end position="38"/>
    </location>
</feature>
<keyword evidence="2 7" id="KW-0813">Transport</keyword>
<feature type="transmembrane region" description="Helical" evidence="7">
    <location>
        <begin position="108"/>
        <end position="128"/>
    </location>
</feature>
<reference evidence="9 10" key="1">
    <citation type="submission" date="2018-02" db="EMBL/GenBank/DDBJ databases">
        <title>Whole genome sequencing of endophytic bacterium.</title>
        <authorList>
            <person name="Eedara R."/>
            <person name="Podile A.R."/>
        </authorList>
    </citation>
    <scope>NUCLEOTIDE SEQUENCE [LARGE SCALE GENOMIC DNA]</scope>
    <source>
        <strain evidence="9 10">RP1T</strain>
    </source>
</reference>
<evidence type="ECO:0000313" key="10">
    <source>
        <dbReference type="Proteomes" id="UP000237682"/>
    </source>
</evidence>
<evidence type="ECO:0000259" key="8">
    <source>
        <dbReference type="PROSITE" id="PS50928"/>
    </source>
</evidence>